<dbReference type="PANTHER" id="PTHR24171:SF10">
    <property type="entry name" value="ANKYRIN REPEAT DOMAIN-CONTAINING PROTEIN 29-LIKE"/>
    <property type="match status" value="1"/>
</dbReference>
<evidence type="ECO:0000313" key="4">
    <source>
        <dbReference type="EMBL" id="KAF8820875.1"/>
    </source>
</evidence>
<evidence type="ECO:0000256" key="3">
    <source>
        <dbReference type="PROSITE-ProRule" id="PRU00023"/>
    </source>
</evidence>
<evidence type="ECO:0000313" key="5">
    <source>
        <dbReference type="Proteomes" id="UP000823046"/>
    </source>
</evidence>
<feature type="repeat" description="ANK" evidence="3">
    <location>
        <begin position="59"/>
        <end position="91"/>
    </location>
</feature>
<evidence type="ECO:0000256" key="2">
    <source>
        <dbReference type="ARBA" id="ARBA00023043"/>
    </source>
</evidence>
<feature type="non-terminal residue" evidence="4">
    <location>
        <position position="129"/>
    </location>
</feature>
<dbReference type="Proteomes" id="UP000823046">
    <property type="component" value="Unassembled WGS sequence"/>
</dbReference>
<organism evidence="4 5">
    <name type="scientific">Cardiosporidium cionae</name>
    <dbReference type="NCBI Taxonomy" id="476202"/>
    <lineage>
        <taxon>Eukaryota</taxon>
        <taxon>Sar</taxon>
        <taxon>Alveolata</taxon>
        <taxon>Apicomplexa</taxon>
        <taxon>Aconoidasida</taxon>
        <taxon>Nephromycida</taxon>
        <taxon>Cardiosporidium</taxon>
    </lineage>
</organism>
<dbReference type="PANTHER" id="PTHR24171">
    <property type="entry name" value="ANKYRIN REPEAT DOMAIN-CONTAINING PROTEIN 39-RELATED"/>
    <property type="match status" value="1"/>
</dbReference>
<feature type="repeat" description="ANK" evidence="3">
    <location>
        <begin position="92"/>
        <end position="112"/>
    </location>
</feature>
<dbReference type="InterPro" id="IPR002110">
    <property type="entry name" value="Ankyrin_rpt"/>
</dbReference>
<dbReference type="EMBL" id="JADAQX010000279">
    <property type="protein sequence ID" value="KAF8820875.1"/>
    <property type="molecule type" value="Genomic_DNA"/>
</dbReference>
<dbReference type="Pfam" id="PF12796">
    <property type="entry name" value="Ank_2"/>
    <property type="match status" value="1"/>
</dbReference>
<comment type="caution">
    <text evidence="4">The sequence shown here is derived from an EMBL/GenBank/DDBJ whole genome shotgun (WGS) entry which is preliminary data.</text>
</comment>
<dbReference type="PROSITE" id="PS50088">
    <property type="entry name" value="ANK_REPEAT"/>
    <property type="match status" value="2"/>
</dbReference>
<keyword evidence="5" id="KW-1185">Reference proteome</keyword>
<dbReference type="SMART" id="SM00248">
    <property type="entry name" value="ANK"/>
    <property type="match status" value="3"/>
</dbReference>
<dbReference type="Gene3D" id="1.25.40.20">
    <property type="entry name" value="Ankyrin repeat-containing domain"/>
    <property type="match status" value="1"/>
</dbReference>
<evidence type="ECO:0000256" key="1">
    <source>
        <dbReference type="ARBA" id="ARBA00022737"/>
    </source>
</evidence>
<name>A0ABQ7JA96_9APIC</name>
<gene>
    <name evidence="4" type="ORF">IE077_002721</name>
</gene>
<evidence type="ECO:0008006" key="6">
    <source>
        <dbReference type="Google" id="ProtNLM"/>
    </source>
</evidence>
<dbReference type="PROSITE" id="PS50297">
    <property type="entry name" value="ANK_REP_REGION"/>
    <property type="match status" value="2"/>
</dbReference>
<protein>
    <recommendedName>
        <fullName evidence="6">Ankyrin repeat protein</fullName>
    </recommendedName>
</protein>
<keyword evidence="2 3" id="KW-0040">ANK repeat</keyword>
<keyword evidence="1" id="KW-0677">Repeat</keyword>
<dbReference type="InterPro" id="IPR036770">
    <property type="entry name" value="Ankyrin_rpt-contain_sf"/>
</dbReference>
<sequence>MKITTELEGMANNTASSQAISNLIGEDGYTLLHYAAKKNIDIALYLVNKGNDINAVDNNGYNPLHKAADNGNINIVQYLVDKGCDINAVDNDGNSPLHEAAMNGNIETVNYLKALSYAILLIMSIKLDS</sequence>
<dbReference type="SUPFAM" id="SSF48403">
    <property type="entry name" value="Ankyrin repeat"/>
    <property type="match status" value="1"/>
</dbReference>
<proteinExistence type="predicted"/>
<reference evidence="4 5" key="1">
    <citation type="journal article" date="2020" name="bioRxiv">
        <title>Metabolic contributions of an alphaproteobacterial endosymbiont in the apicomplexan Cardiosporidium cionae.</title>
        <authorList>
            <person name="Hunter E.S."/>
            <person name="Paight C.J."/>
            <person name="Lane C.E."/>
        </authorList>
    </citation>
    <scope>NUCLEOTIDE SEQUENCE [LARGE SCALE GENOMIC DNA]</scope>
    <source>
        <strain evidence="4">ESH_2018</strain>
    </source>
</reference>
<accession>A0ABQ7JA96</accession>